<dbReference type="Pfam" id="PF00266">
    <property type="entry name" value="Aminotran_5"/>
    <property type="match status" value="1"/>
</dbReference>
<dbReference type="InterPro" id="IPR015422">
    <property type="entry name" value="PyrdxlP-dep_Trfase_small"/>
</dbReference>
<dbReference type="InterPro" id="IPR015424">
    <property type="entry name" value="PyrdxlP-dep_Trfase"/>
</dbReference>
<dbReference type="Gene3D" id="3.40.640.10">
    <property type="entry name" value="Type I PLP-dependent aspartate aminotransferase-like (Major domain)"/>
    <property type="match status" value="1"/>
</dbReference>
<accession>A0A7X2TNQ7</accession>
<proteinExistence type="inferred from homology"/>
<keyword evidence="3" id="KW-0479">Metal-binding</keyword>
<dbReference type="InterPro" id="IPR020578">
    <property type="entry name" value="Aminotrans_V_PyrdxlP_BS"/>
</dbReference>
<dbReference type="PANTHER" id="PTHR11601:SF50">
    <property type="entry name" value="CYSTEINE DESULFURASE ISCS 2-RELATED"/>
    <property type="match status" value="1"/>
</dbReference>
<dbReference type="PANTHER" id="PTHR11601">
    <property type="entry name" value="CYSTEINE DESULFURYLASE FAMILY MEMBER"/>
    <property type="match status" value="1"/>
</dbReference>
<comment type="similarity">
    <text evidence="2">Belongs to the class-V pyridoxal-phosphate-dependent aminotransferase family. NifS/IscS subfamily.</text>
</comment>
<evidence type="ECO:0000256" key="2">
    <source>
        <dbReference type="ARBA" id="ARBA00006490"/>
    </source>
</evidence>
<keyword evidence="10" id="KW-1185">Reference proteome</keyword>
<evidence type="ECO:0000256" key="3">
    <source>
        <dbReference type="ARBA" id="ARBA00022723"/>
    </source>
</evidence>
<dbReference type="SUPFAM" id="SSF53383">
    <property type="entry name" value="PLP-dependent transferases"/>
    <property type="match status" value="1"/>
</dbReference>
<gene>
    <name evidence="9" type="ORF">FYJ60_05695</name>
</gene>
<dbReference type="GO" id="GO:0031071">
    <property type="term" value="F:cysteine desulfurase activity"/>
    <property type="evidence" value="ECO:0007669"/>
    <property type="project" value="UniProtKB-ARBA"/>
</dbReference>
<dbReference type="GO" id="GO:0046872">
    <property type="term" value="F:metal ion binding"/>
    <property type="evidence" value="ECO:0007669"/>
    <property type="project" value="UniProtKB-KW"/>
</dbReference>
<keyword evidence="5" id="KW-0408">Iron</keyword>
<keyword evidence="6" id="KW-0411">Iron-sulfur</keyword>
<organism evidence="9 10">
    <name type="scientific">Bilifractor porci</name>
    <dbReference type="NCBI Taxonomy" id="2606636"/>
    <lineage>
        <taxon>Bacteria</taxon>
        <taxon>Bacillati</taxon>
        <taxon>Bacillota</taxon>
        <taxon>Clostridia</taxon>
        <taxon>Lachnospirales</taxon>
        <taxon>Lachnospiraceae</taxon>
        <taxon>Bilifractor</taxon>
    </lineage>
</organism>
<evidence type="ECO:0000313" key="10">
    <source>
        <dbReference type="Proteomes" id="UP000466864"/>
    </source>
</evidence>
<evidence type="ECO:0000256" key="4">
    <source>
        <dbReference type="ARBA" id="ARBA00022898"/>
    </source>
</evidence>
<sequence>MEAYLDNGATTRCYPEVADLIRKTLLEDYGNPSSLHRKGVEAEQYIRRTTEILADILKVNEREIYYTSGGTESNNWALAGTAMAHRRTGGHFIISAVEHPAVSAPASALHDMGFDLTVLPVDREGRVHPEELRQAVRKDTLLVSVMMVNNEIGTIEPIEEIARIVHETNPDTVFHVDAIQAFGKCRILPGRMGIDMLSASGHKIHGPKGVGFLYVNDRVRLRPLIYGGGQQSGMRSGTDNVPGIAGLGLAARMMYDHLEENRTHMYALRKRLADGLSGLDQVVIHGPSDPAEAAPHILNASFLKVRSEVLLHALEDRGIYVSAGSACSSHKRSGSPTLTAVRCPREEMESAVRFSFSDMTRPEEIDYTLEALRELLPALRRFTRR</sequence>
<dbReference type="PIRSF" id="PIRSF005572">
    <property type="entry name" value="NifS"/>
    <property type="match status" value="1"/>
</dbReference>
<dbReference type="Proteomes" id="UP000466864">
    <property type="component" value="Unassembled WGS sequence"/>
</dbReference>
<evidence type="ECO:0000256" key="7">
    <source>
        <dbReference type="RuleBase" id="RU004504"/>
    </source>
</evidence>
<dbReference type="InterPro" id="IPR015421">
    <property type="entry name" value="PyrdxlP-dep_Trfase_major"/>
</dbReference>
<feature type="domain" description="Aminotransferase class V" evidence="8">
    <location>
        <begin position="4"/>
        <end position="367"/>
    </location>
</feature>
<dbReference type="PROSITE" id="PS00595">
    <property type="entry name" value="AA_TRANSFER_CLASS_5"/>
    <property type="match status" value="1"/>
</dbReference>
<dbReference type="InterPro" id="IPR016454">
    <property type="entry name" value="Cysteine_dSase"/>
</dbReference>
<comment type="caution">
    <text evidence="9">The sequence shown here is derived from an EMBL/GenBank/DDBJ whole genome shotgun (WGS) entry which is preliminary data.</text>
</comment>
<dbReference type="InterPro" id="IPR000192">
    <property type="entry name" value="Aminotrans_V_dom"/>
</dbReference>
<comment type="cofactor">
    <cofactor evidence="1 7">
        <name>pyridoxal 5'-phosphate</name>
        <dbReference type="ChEBI" id="CHEBI:597326"/>
    </cofactor>
</comment>
<dbReference type="RefSeq" id="WP_154457713.1">
    <property type="nucleotide sequence ID" value="NZ_VUMV01000003.1"/>
</dbReference>
<dbReference type="Gene3D" id="1.10.260.50">
    <property type="match status" value="1"/>
</dbReference>
<dbReference type="GO" id="GO:0051536">
    <property type="term" value="F:iron-sulfur cluster binding"/>
    <property type="evidence" value="ECO:0007669"/>
    <property type="project" value="UniProtKB-KW"/>
</dbReference>
<dbReference type="Gene3D" id="3.90.1150.10">
    <property type="entry name" value="Aspartate Aminotransferase, domain 1"/>
    <property type="match status" value="1"/>
</dbReference>
<keyword evidence="4" id="KW-0663">Pyridoxal phosphate</keyword>
<dbReference type="FunFam" id="3.40.640.10:FF:000084">
    <property type="entry name" value="IscS-like cysteine desulfurase"/>
    <property type="match status" value="1"/>
</dbReference>
<evidence type="ECO:0000256" key="6">
    <source>
        <dbReference type="ARBA" id="ARBA00023014"/>
    </source>
</evidence>
<protein>
    <submittedName>
        <fullName evidence="9">Cysteine desulfurase</fullName>
    </submittedName>
</protein>
<name>A0A7X2TNQ7_9FIRM</name>
<dbReference type="AlphaFoldDB" id="A0A7X2TNQ7"/>
<evidence type="ECO:0000259" key="8">
    <source>
        <dbReference type="Pfam" id="PF00266"/>
    </source>
</evidence>
<reference evidence="9 10" key="1">
    <citation type="submission" date="2019-08" db="EMBL/GenBank/DDBJ databases">
        <title>In-depth cultivation of the pig gut microbiome towards novel bacterial diversity and tailored functional studies.</title>
        <authorList>
            <person name="Wylensek D."/>
            <person name="Hitch T.C.A."/>
            <person name="Clavel T."/>
        </authorList>
    </citation>
    <scope>NUCLEOTIDE SEQUENCE [LARGE SCALE GENOMIC DNA]</scope>
    <source>
        <strain evidence="9 10">Oil+RF-744-WCA-WT-13</strain>
    </source>
</reference>
<evidence type="ECO:0000256" key="1">
    <source>
        <dbReference type="ARBA" id="ARBA00001933"/>
    </source>
</evidence>
<evidence type="ECO:0000256" key="5">
    <source>
        <dbReference type="ARBA" id="ARBA00023004"/>
    </source>
</evidence>
<dbReference type="EMBL" id="VUMV01000003">
    <property type="protein sequence ID" value="MST81805.1"/>
    <property type="molecule type" value="Genomic_DNA"/>
</dbReference>
<evidence type="ECO:0000313" key="9">
    <source>
        <dbReference type="EMBL" id="MST81805.1"/>
    </source>
</evidence>